<dbReference type="CDD" id="cd06178">
    <property type="entry name" value="MFS_unc93-like"/>
    <property type="match status" value="1"/>
</dbReference>
<keyword evidence="4 9" id="KW-1133">Transmembrane helix</keyword>
<accession>A0A0W0F2C7</accession>
<evidence type="ECO:0000313" key="12">
    <source>
        <dbReference type="Proteomes" id="UP000054988"/>
    </source>
</evidence>
<dbReference type="InterPro" id="IPR051617">
    <property type="entry name" value="UNC-93-like_regulator"/>
</dbReference>
<evidence type="ECO:0000313" key="11">
    <source>
        <dbReference type="EMBL" id="KTB30460.1"/>
    </source>
</evidence>
<feature type="region of interest" description="Disordered" evidence="8">
    <location>
        <begin position="838"/>
        <end position="891"/>
    </location>
</feature>
<reference evidence="11 12" key="1">
    <citation type="submission" date="2015-12" db="EMBL/GenBank/DDBJ databases">
        <title>Draft genome sequence of Moniliophthora roreri, the causal agent of frosty pod rot of cacao.</title>
        <authorList>
            <person name="Aime M.C."/>
            <person name="Diaz-Valderrama J.R."/>
            <person name="Kijpornyongpan T."/>
            <person name="Phillips-Mora W."/>
        </authorList>
    </citation>
    <scope>NUCLEOTIDE SEQUENCE [LARGE SCALE GENOMIC DNA]</scope>
    <source>
        <strain evidence="11 12">MCA 2952</strain>
    </source>
</reference>
<feature type="compositionally biased region" description="Basic and acidic residues" evidence="8">
    <location>
        <begin position="671"/>
        <end position="694"/>
    </location>
</feature>
<gene>
    <name evidence="11" type="ORF">WG66_16922</name>
</gene>
<dbReference type="InterPro" id="IPR036259">
    <property type="entry name" value="MFS_trans_sf"/>
</dbReference>
<feature type="transmembrane region" description="Helical" evidence="9">
    <location>
        <begin position="1395"/>
        <end position="1412"/>
    </location>
</feature>
<dbReference type="Gene3D" id="3.60.15.10">
    <property type="entry name" value="Ribonuclease Z/Hydroxyacylglutathione hydrolase-like"/>
    <property type="match status" value="1"/>
</dbReference>
<feature type="transmembrane region" description="Helical" evidence="9">
    <location>
        <begin position="1358"/>
        <end position="1375"/>
    </location>
</feature>
<keyword evidence="2 9" id="KW-0812">Transmembrane</keyword>
<feature type="transmembrane region" description="Helical" evidence="9">
    <location>
        <begin position="1181"/>
        <end position="1200"/>
    </location>
</feature>
<proteinExistence type="predicted"/>
<feature type="transmembrane region" description="Helical" evidence="9">
    <location>
        <begin position="1527"/>
        <end position="1549"/>
    </location>
</feature>
<dbReference type="PANTHER" id="PTHR23294:SF59">
    <property type="entry name" value="UNC93-LIKE PROTEIN C922.05C"/>
    <property type="match status" value="1"/>
</dbReference>
<comment type="subcellular location">
    <subcellularLocation>
        <location evidence="1">Membrane</location>
        <topology evidence="1">Multi-pass membrane protein</topology>
    </subcellularLocation>
</comment>
<feature type="domain" description="DNA repair metallo-beta-lactamase" evidence="10">
    <location>
        <begin position="292"/>
        <end position="401"/>
    </location>
</feature>
<feature type="compositionally biased region" description="Acidic residues" evidence="8">
    <location>
        <begin position="616"/>
        <end position="626"/>
    </location>
</feature>
<dbReference type="Pfam" id="PF07522">
    <property type="entry name" value="DRMBL"/>
    <property type="match status" value="1"/>
</dbReference>
<dbReference type="InterPro" id="IPR010291">
    <property type="entry name" value="Ion_channel_UNC-93"/>
</dbReference>
<evidence type="ECO:0000256" key="8">
    <source>
        <dbReference type="SAM" id="MobiDB-lite"/>
    </source>
</evidence>
<feature type="region of interest" description="Disordered" evidence="8">
    <location>
        <begin position="660"/>
        <end position="694"/>
    </location>
</feature>
<name>A0A0W0F2C7_MONRR</name>
<dbReference type="InterPro" id="IPR036866">
    <property type="entry name" value="RibonucZ/Hydroxyglut_hydro"/>
</dbReference>
<feature type="transmembrane region" description="Helical" evidence="9">
    <location>
        <begin position="1300"/>
        <end position="1321"/>
    </location>
</feature>
<evidence type="ECO:0000256" key="6">
    <source>
        <dbReference type="ARBA" id="ARBA00023204"/>
    </source>
</evidence>
<sequence length="1588" mass="177330">MPPGAPFRSFILPYPIRIDEFTNIPRPECPDDPIPNPKLHLLTHTHSDHIVGLATKGFGYSVICSEDAKEMLLRIEEGQERALLQNGCRTEPVRKYKHLKVDKIYGPNGEVINSHQARDLLLTCKLNDPFTKEYEEGSEVVITAIGANHCPGSVMYLIEGTYGSILHTGDFRAEPWFLDSIKQNPFLQPYLAIPEQEEVGNGVLKTLDAIYLDTACIMQTHEVPTKESATQGLIALMKLYPPTTLFFINAWTPGYEDILKAVARAFGCKIHLDRYKFRMCTHLRHDPLLKALGTTDPESTRFHACERFDRCHVVSVDQGDEELLDRTRENKRVVYVNPVSSMTPEIWERYQIATKGRLLSVSMEDREEVDCLLVPLSRHSPLPELRSFVSLFRPKRIIPNTLEPKLQGLDWVGIEQVFKDCLTPSSGSGIPPAPTLDIGLLKRLLRTQRSDKKWDQDEDDTALKNLVDSSITASDKGHGPQAAKEMASHWVMPIGGSSKNARRQEQKNNKGKLGRKLSMIMEWLGIDEDEILRDETVSSTISPLLSAAHSGRVVKEKSKLRIQPTLQIRQGDPSKRSPHIAIPTPSPMPNIEQLEGDKIPKRDERHVMISSSDIERDGEDSSDGEDDNHGKTARRLFASQSSQCLAEDWDKSSVSFDVDFEPAPEEGTTEQGEHRPAAELTCEEHSGGRGIEDRGIQDGVLMTPRTSPLFECGVGNGLTGSVTSEYSSPPPIAGPSKYQECSKGKSRALVIRGISPRVLLPSLYPEKAPDTCCSVGNLGSKRQIHTVAVYETAQEEEQEVGLPISRTSAKPNEEYSSLSPWNEQEVHSFTPITRMTNFCPTPSPGNTSHSAANNFVSSGLSAPPGNDRGRKRPRSRSPSGSFIPHRERPKWPRATQLLRIASAERSRDERLGQINDVGSASSQVYNPEANQTPKFGDAVSQKDFYDGYYEFIREISHSRGQTPETDNGKLRDATHTNSSPSLPLARARPDVVHASFPEKRLKLSEQHKRESLRVALKQQYEGGRKEVKRRKIHEYEEGLDAVNRRSDKSGVEPAEAAIDVECRDRWAARVKEDFELIERQLLRHPGSSRFSSSPSYRSTDSVATRMSELEKSYGESSVNDSDIPQIYERPRGVKGLYYHPLTQITMLGVVCFMCPGLFNAINGLGAAGRVDPTTSSNSNTALYSTFGVAAFFSGSINNVLGSKLTLLLGSFGYCIYIGSYLALNLHSHADGFVIAAGAILGVCAGMLWSAQGSLMLSYPTEAEKGKYIAVFWSIFNMGSVVGAAVSFGQNFHSKSNDVNTGTYIGFLILTAIGISVPMFMVNPKNIIRTDGTRVNIPLHPSWRTQIYGLWVALRTDPLIVLLFPMFFCSNWFYTWQFNMFNGAIFNIRARSLNNLVYWTSQIVGSISISILLDRTTLSRRVRAFSSWAILFVMIFVTHVWALFYQRSYNRNTYNSDTAKIDIYDGQYIPKVWLYILFGILDAMWQTTAYWIMGAMSNDPAKLAYFAGFYKSLQSAGAAVVWRADAVGLSYMSIFLSTWVLLVAGLLFALPMIHLRVKDHTELEDEAVARMDSSGRVRDVDEVSTREPR</sequence>
<feature type="transmembrane region" description="Helical" evidence="9">
    <location>
        <begin position="1207"/>
        <end position="1226"/>
    </location>
</feature>
<dbReference type="GO" id="GO:0006281">
    <property type="term" value="P:DNA repair"/>
    <property type="evidence" value="ECO:0007669"/>
    <property type="project" value="UniProtKB-KW"/>
</dbReference>
<evidence type="ECO:0000256" key="3">
    <source>
        <dbReference type="ARBA" id="ARBA00022763"/>
    </source>
</evidence>
<dbReference type="Gene3D" id="1.20.1250.20">
    <property type="entry name" value="MFS general substrate transporter like domains"/>
    <property type="match status" value="1"/>
</dbReference>
<dbReference type="PANTHER" id="PTHR23294">
    <property type="entry name" value="ET TRANSLATION PRODUCT-RELATED"/>
    <property type="match status" value="1"/>
</dbReference>
<keyword evidence="5 9" id="KW-0472">Membrane</keyword>
<evidence type="ECO:0000256" key="5">
    <source>
        <dbReference type="ARBA" id="ARBA00023136"/>
    </source>
</evidence>
<evidence type="ECO:0000256" key="7">
    <source>
        <dbReference type="ARBA" id="ARBA00023242"/>
    </source>
</evidence>
<organism evidence="11 12">
    <name type="scientific">Moniliophthora roreri</name>
    <name type="common">Frosty pod rot fungus</name>
    <name type="synonym">Monilia roreri</name>
    <dbReference type="NCBI Taxonomy" id="221103"/>
    <lineage>
        <taxon>Eukaryota</taxon>
        <taxon>Fungi</taxon>
        <taxon>Dikarya</taxon>
        <taxon>Basidiomycota</taxon>
        <taxon>Agaricomycotina</taxon>
        <taxon>Agaricomycetes</taxon>
        <taxon>Agaricomycetidae</taxon>
        <taxon>Agaricales</taxon>
        <taxon>Marasmiineae</taxon>
        <taxon>Marasmiaceae</taxon>
        <taxon>Moniliophthora</taxon>
    </lineage>
</organism>
<keyword evidence="7" id="KW-0539">Nucleus</keyword>
<dbReference type="SUPFAM" id="SSF103473">
    <property type="entry name" value="MFS general substrate transporter"/>
    <property type="match status" value="1"/>
</dbReference>
<dbReference type="SUPFAM" id="SSF56281">
    <property type="entry name" value="Metallo-hydrolase/oxidoreductase"/>
    <property type="match status" value="1"/>
</dbReference>
<keyword evidence="3" id="KW-0227">DNA damage</keyword>
<evidence type="ECO:0000256" key="4">
    <source>
        <dbReference type="ARBA" id="ARBA00022989"/>
    </source>
</evidence>
<protein>
    <submittedName>
        <fullName evidence="11">Putative MFS general substrate transporter</fullName>
    </submittedName>
</protein>
<evidence type="ECO:0000256" key="1">
    <source>
        <dbReference type="ARBA" id="ARBA00004141"/>
    </source>
</evidence>
<feature type="transmembrane region" description="Helical" evidence="9">
    <location>
        <begin position="1471"/>
        <end position="1490"/>
    </location>
</feature>
<dbReference type="Pfam" id="PF05978">
    <property type="entry name" value="UNC-93"/>
    <property type="match status" value="1"/>
</dbReference>
<feature type="region of interest" description="Disordered" evidence="8">
    <location>
        <begin position="955"/>
        <end position="985"/>
    </location>
</feature>
<feature type="compositionally biased region" description="Polar residues" evidence="8">
    <location>
        <begin position="838"/>
        <end position="860"/>
    </location>
</feature>
<evidence type="ECO:0000256" key="2">
    <source>
        <dbReference type="ARBA" id="ARBA00022692"/>
    </source>
</evidence>
<keyword evidence="6" id="KW-0234">DNA repair</keyword>
<feature type="compositionally biased region" description="Basic and acidic residues" evidence="8">
    <location>
        <begin position="595"/>
        <end position="607"/>
    </location>
</feature>
<evidence type="ECO:0000259" key="10">
    <source>
        <dbReference type="Pfam" id="PF07522"/>
    </source>
</evidence>
<feature type="region of interest" description="Disordered" evidence="8">
    <location>
        <begin position="564"/>
        <end position="630"/>
    </location>
</feature>
<dbReference type="GO" id="GO:0016020">
    <property type="term" value="C:membrane"/>
    <property type="evidence" value="ECO:0007669"/>
    <property type="project" value="UniProtKB-SubCell"/>
</dbReference>
<feature type="transmembrane region" description="Helical" evidence="9">
    <location>
        <begin position="1268"/>
        <end position="1288"/>
    </location>
</feature>
<dbReference type="EMBL" id="LATX01002383">
    <property type="protein sequence ID" value="KTB30460.1"/>
    <property type="molecule type" value="Genomic_DNA"/>
</dbReference>
<comment type="caution">
    <text evidence="11">The sequence shown here is derived from an EMBL/GenBank/DDBJ whole genome shotgun (WGS) entry which is preliminary data.</text>
</comment>
<evidence type="ECO:0000256" key="9">
    <source>
        <dbReference type="SAM" id="Phobius"/>
    </source>
</evidence>
<dbReference type="eggNOG" id="KOG3098">
    <property type="taxonomic scope" value="Eukaryota"/>
</dbReference>
<dbReference type="Proteomes" id="UP000054988">
    <property type="component" value="Unassembled WGS sequence"/>
</dbReference>
<feature type="transmembrane region" description="Helical" evidence="9">
    <location>
        <begin position="1232"/>
        <end position="1256"/>
    </location>
</feature>
<dbReference type="InterPro" id="IPR011084">
    <property type="entry name" value="DRMBL"/>
</dbReference>
<feature type="transmembrane region" description="Helical" evidence="9">
    <location>
        <begin position="1424"/>
        <end position="1443"/>
    </location>
</feature>